<accession>A0A9D2Q806</accession>
<evidence type="ECO:0000256" key="1">
    <source>
        <dbReference type="SAM" id="Coils"/>
    </source>
</evidence>
<evidence type="ECO:0000313" key="2">
    <source>
        <dbReference type="EMBL" id="HJC72570.1"/>
    </source>
</evidence>
<keyword evidence="1" id="KW-0175">Coiled coil</keyword>
<reference evidence="2" key="1">
    <citation type="journal article" date="2021" name="PeerJ">
        <title>Extensive microbial diversity within the chicken gut microbiome revealed by metagenomics and culture.</title>
        <authorList>
            <person name="Gilroy R."/>
            <person name="Ravi A."/>
            <person name="Getino M."/>
            <person name="Pursley I."/>
            <person name="Horton D.L."/>
            <person name="Alikhan N.F."/>
            <person name="Baker D."/>
            <person name="Gharbi K."/>
            <person name="Hall N."/>
            <person name="Watson M."/>
            <person name="Adriaenssens E.M."/>
            <person name="Foster-Nyarko E."/>
            <person name="Jarju S."/>
            <person name="Secka A."/>
            <person name="Antonio M."/>
            <person name="Oren A."/>
            <person name="Chaudhuri R.R."/>
            <person name="La Ragione R."/>
            <person name="Hildebrand F."/>
            <person name="Pallen M.J."/>
        </authorList>
    </citation>
    <scope>NUCLEOTIDE SEQUENCE</scope>
    <source>
        <strain evidence="2">5933</strain>
    </source>
</reference>
<evidence type="ECO:0000313" key="3">
    <source>
        <dbReference type="Proteomes" id="UP000823918"/>
    </source>
</evidence>
<reference evidence="2" key="2">
    <citation type="submission" date="2021-04" db="EMBL/GenBank/DDBJ databases">
        <authorList>
            <person name="Gilroy R."/>
        </authorList>
    </citation>
    <scope>NUCLEOTIDE SEQUENCE</scope>
    <source>
        <strain evidence="2">5933</strain>
    </source>
</reference>
<dbReference type="AlphaFoldDB" id="A0A9D2Q806"/>
<dbReference type="EMBL" id="DWWA01000036">
    <property type="protein sequence ID" value="HJC72570.1"/>
    <property type="molecule type" value="Genomic_DNA"/>
</dbReference>
<dbReference type="Proteomes" id="UP000823918">
    <property type="component" value="Unassembled WGS sequence"/>
</dbReference>
<organism evidence="2 3">
    <name type="scientific">Candidatus Ruthenibacterium merdavium</name>
    <dbReference type="NCBI Taxonomy" id="2838752"/>
    <lineage>
        <taxon>Bacteria</taxon>
        <taxon>Bacillati</taxon>
        <taxon>Bacillota</taxon>
        <taxon>Clostridia</taxon>
        <taxon>Eubacteriales</taxon>
        <taxon>Oscillospiraceae</taxon>
        <taxon>Ruthenibacterium</taxon>
    </lineage>
</organism>
<name>A0A9D2Q806_9FIRM</name>
<gene>
    <name evidence="2" type="ORF">H9698_07235</name>
</gene>
<sequence>MYYTKEELAEAKRQIDSTIHKLQQTLKTLQSKEKAEKCQSQITLARRRVKAFTIASDLIAKEAERQTEESAP</sequence>
<proteinExistence type="predicted"/>
<feature type="coiled-coil region" evidence="1">
    <location>
        <begin position="5"/>
        <end position="39"/>
    </location>
</feature>
<comment type="caution">
    <text evidence="2">The sequence shown here is derived from an EMBL/GenBank/DDBJ whole genome shotgun (WGS) entry which is preliminary data.</text>
</comment>
<protein>
    <submittedName>
        <fullName evidence="2">Uncharacterized protein</fullName>
    </submittedName>
</protein>